<evidence type="ECO:0000256" key="1">
    <source>
        <dbReference type="ARBA" id="ARBA00001917"/>
    </source>
</evidence>
<comment type="cofactor">
    <cofactor evidence="2 17">
        <name>heme</name>
        <dbReference type="ChEBI" id="CHEBI:30413"/>
    </cofactor>
</comment>
<dbReference type="GO" id="GO:0005506">
    <property type="term" value="F:iron ion binding"/>
    <property type="evidence" value="ECO:0007669"/>
    <property type="project" value="InterPro"/>
</dbReference>
<sequence length="1065" mass="117624">MTTPIPTPPGLPFLGHATYIDKVFPLGTFSEWAEQYGEIYRLHIVGRTVYFVNSYELANELSDEKRFVKAVTGPLVEIRGALGDALFSAWSDEPNWGIAHRLLMPIFNPAAIRSMFDDMIDITSQMLLKWERQVFGTTPIEATEDFTRLTLDTIALTAMTYRLNSFYRESSPPFVQAMVDFLVESGLRANRPAIVNAMMRGTAYKYEQDIKVMTDLADEIIEDRKKNPIEKEDLLTAMLNGIDPKTGQKMTDVSIRQNLLTFIIAGHETTSGLLSFATAYIIRDPEVMRKLRAEVDEVLGDRVIQISDLGKMPYLLAVLRETLRLTSSAPQRTVRAVEDTTIGGGKYFIDSKINIIFNNWMIMNDPKVWGEDAREFKPERLMDGKFEKLPPNAWQPFGYGSRACIGRALAMQEAQIALACILQKFDLSFADPNYKLTYKQTLTVKPDNLYIIATPRADKAHVKITQNPTPAAPKHSANQPSKSNVVAGAEQKEEGHPLQVLYGSNTGSSESFAQRIAVDAARHGFAATLGTLDSATSRLPTDRPVIIVTASFEGEPADNAATFVNWLQKLDGTPFSNLRYAVFGCGNREWTSTYQKIPKLIDSRLEALGAGRIVERGETDAGGAEFFESFDDWEAKLFESLSKQYGTTATGESEAGLGLGVEVSAIDAGTGRASVLRQSDAGLGTVIENRLLTTPGVPSKRHIEFELPENTGYRAGDYLAILPHNPTRNVQRALKRFNLSAEQEITLSSTGPTSLPVGKPIGVTQLFSGYVELSQPATTRDLQILSRTECSPETAEKLQALSSDFQESVAAKRLSVLDILEDYPDIKLSLGNFIAMLPAMRIRQYSISSSPLWNANRVSLTVSILESPSVSGRSEPFLGVASNYLASLQPGDKAQVAIRHSSAAFHPPEDTSVPMILFCAGSGLAPMRGFLQERALQKKAGKDVAKSLLFFGCRRPEEDYLYADSDLKEWVENGIVDVKPAFSRKPEESSGCKYVQDRAWKDRADINDAFDAGAKFFTCGSRKVANGVKDALTAIIKEKRQCSDEEAAALFQRATQARYATDIFD</sequence>
<name>A0A8K0UTS6_9AGAR</name>
<evidence type="ECO:0000256" key="3">
    <source>
        <dbReference type="ARBA" id="ARBA00001974"/>
    </source>
</evidence>
<feature type="domain" description="FAD-binding FR-type" evidence="20">
    <location>
        <begin position="679"/>
        <end position="908"/>
    </location>
</feature>
<dbReference type="SUPFAM" id="SSF52343">
    <property type="entry name" value="Ferredoxin reductase-like, C-terminal NADP-linked domain"/>
    <property type="match status" value="1"/>
</dbReference>
<evidence type="ECO:0000256" key="5">
    <source>
        <dbReference type="ARBA" id="ARBA00022448"/>
    </source>
</evidence>
<accession>A0A8K0UTS6</accession>
<evidence type="ECO:0000256" key="11">
    <source>
        <dbReference type="ARBA" id="ARBA00022857"/>
    </source>
</evidence>
<dbReference type="PANTHER" id="PTHR19384:SF127">
    <property type="entry name" value="BIFUNCTIONAL CYTOCHROME P450_NADPH--P450 REDUCTASE"/>
    <property type="match status" value="1"/>
</dbReference>
<dbReference type="InterPro" id="IPR001128">
    <property type="entry name" value="Cyt_P450"/>
</dbReference>
<dbReference type="Gene3D" id="1.10.630.10">
    <property type="entry name" value="Cytochrome P450"/>
    <property type="match status" value="1"/>
</dbReference>
<keyword evidence="5" id="KW-0813">Transport</keyword>
<protein>
    <submittedName>
        <fullName evidence="21">Cytochrome P450</fullName>
    </submittedName>
</protein>
<comment type="catalytic activity">
    <reaction evidence="16">
        <text>2 oxidized [cytochrome P450] + NADPH = 2 reduced [cytochrome P450] + NADP(+) + H(+)</text>
        <dbReference type="Rhea" id="RHEA:24040"/>
        <dbReference type="Rhea" id="RHEA-COMP:14627"/>
        <dbReference type="Rhea" id="RHEA-COMP:14628"/>
        <dbReference type="ChEBI" id="CHEBI:15378"/>
        <dbReference type="ChEBI" id="CHEBI:55376"/>
        <dbReference type="ChEBI" id="CHEBI:57783"/>
        <dbReference type="ChEBI" id="CHEBI:58349"/>
        <dbReference type="ChEBI" id="CHEBI:60344"/>
        <dbReference type="EC" id="1.6.2.4"/>
    </reaction>
</comment>
<evidence type="ECO:0000256" key="15">
    <source>
        <dbReference type="ARBA" id="ARBA00047827"/>
    </source>
</evidence>
<dbReference type="PANTHER" id="PTHR19384">
    <property type="entry name" value="NITRIC OXIDE SYNTHASE-RELATED"/>
    <property type="match status" value="1"/>
</dbReference>
<proteinExistence type="inferred from homology"/>
<evidence type="ECO:0000313" key="22">
    <source>
        <dbReference type="Proteomes" id="UP000813824"/>
    </source>
</evidence>
<keyword evidence="13 17" id="KW-0408">Iron</keyword>
<dbReference type="GO" id="GO:0005829">
    <property type="term" value="C:cytosol"/>
    <property type="evidence" value="ECO:0007669"/>
    <property type="project" value="TreeGrafter"/>
</dbReference>
<dbReference type="PROSITE" id="PS50902">
    <property type="entry name" value="FLAVODOXIN_LIKE"/>
    <property type="match status" value="1"/>
</dbReference>
<dbReference type="InterPro" id="IPR008254">
    <property type="entry name" value="Flavodoxin/NO_synth"/>
</dbReference>
<dbReference type="PRINTS" id="PR00385">
    <property type="entry name" value="P450"/>
</dbReference>
<keyword evidence="7" id="KW-0285">Flavoprotein</keyword>
<comment type="similarity">
    <text evidence="4">In the N-terminal section; belongs to the cytochrome P450 family.</text>
</comment>
<keyword evidence="8" id="KW-0288">FMN</keyword>
<dbReference type="Gene3D" id="3.40.50.80">
    <property type="entry name" value="Nucleotide-binding domain of ferredoxin-NADP reductase (FNR) module"/>
    <property type="match status" value="1"/>
</dbReference>
<dbReference type="SUPFAM" id="SSF63380">
    <property type="entry name" value="Riboflavin synthase domain-like"/>
    <property type="match status" value="1"/>
</dbReference>
<evidence type="ECO:0000259" key="20">
    <source>
        <dbReference type="PROSITE" id="PS51384"/>
    </source>
</evidence>
<dbReference type="Proteomes" id="UP000813824">
    <property type="component" value="Unassembled WGS sequence"/>
</dbReference>
<dbReference type="PIRSF" id="PIRSF000209">
    <property type="entry name" value="Bifunctional_P450_P450R"/>
    <property type="match status" value="1"/>
</dbReference>
<dbReference type="AlphaFoldDB" id="A0A8K0UTS6"/>
<dbReference type="GO" id="GO:0070330">
    <property type="term" value="F:aromatase activity"/>
    <property type="evidence" value="ECO:0007669"/>
    <property type="project" value="InterPro"/>
</dbReference>
<evidence type="ECO:0000256" key="9">
    <source>
        <dbReference type="ARBA" id="ARBA00022723"/>
    </source>
</evidence>
<dbReference type="CDD" id="cd06206">
    <property type="entry name" value="bifunctional_CYPOR"/>
    <property type="match status" value="1"/>
</dbReference>
<keyword evidence="22" id="KW-1185">Reference proteome</keyword>
<dbReference type="PROSITE" id="PS51384">
    <property type="entry name" value="FAD_FR"/>
    <property type="match status" value="1"/>
</dbReference>
<dbReference type="Gene3D" id="3.40.50.360">
    <property type="match status" value="1"/>
</dbReference>
<evidence type="ECO:0000256" key="8">
    <source>
        <dbReference type="ARBA" id="ARBA00022643"/>
    </source>
</evidence>
<dbReference type="InterPro" id="IPR017972">
    <property type="entry name" value="Cyt_P450_CS"/>
</dbReference>
<dbReference type="FunFam" id="1.10.630.10:FF:000040">
    <property type="entry name" value="Bifunctional cytochrome P450/NADPH--P450 reductase"/>
    <property type="match status" value="1"/>
</dbReference>
<dbReference type="PROSITE" id="PS00086">
    <property type="entry name" value="CYTOCHROME_P450"/>
    <property type="match status" value="1"/>
</dbReference>
<keyword evidence="10" id="KW-0274">FAD</keyword>
<evidence type="ECO:0000313" key="21">
    <source>
        <dbReference type="EMBL" id="KAH8103122.1"/>
    </source>
</evidence>
<gene>
    <name evidence="21" type="ORF">BXZ70DRAFT_1006282</name>
</gene>
<dbReference type="SUPFAM" id="SSF52218">
    <property type="entry name" value="Flavoproteins"/>
    <property type="match status" value="1"/>
</dbReference>
<reference evidence="21" key="1">
    <citation type="journal article" date="2021" name="New Phytol.">
        <title>Evolutionary innovations through gain and loss of genes in the ectomycorrhizal Boletales.</title>
        <authorList>
            <person name="Wu G."/>
            <person name="Miyauchi S."/>
            <person name="Morin E."/>
            <person name="Kuo A."/>
            <person name="Drula E."/>
            <person name="Varga T."/>
            <person name="Kohler A."/>
            <person name="Feng B."/>
            <person name="Cao Y."/>
            <person name="Lipzen A."/>
            <person name="Daum C."/>
            <person name="Hundley H."/>
            <person name="Pangilinan J."/>
            <person name="Johnson J."/>
            <person name="Barry K."/>
            <person name="LaButti K."/>
            <person name="Ng V."/>
            <person name="Ahrendt S."/>
            <person name="Min B."/>
            <person name="Choi I.G."/>
            <person name="Park H."/>
            <person name="Plett J.M."/>
            <person name="Magnuson J."/>
            <person name="Spatafora J.W."/>
            <person name="Nagy L.G."/>
            <person name="Henrissat B."/>
            <person name="Grigoriev I.V."/>
            <person name="Yang Z.L."/>
            <person name="Xu J."/>
            <person name="Martin F.M."/>
        </authorList>
    </citation>
    <scope>NUCLEOTIDE SEQUENCE</scope>
    <source>
        <strain evidence="21">KKN 215</strain>
    </source>
</reference>
<keyword evidence="11" id="KW-0521">NADP</keyword>
<keyword evidence="14" id="KW-0503">Monooxygenase</keyword>
<evidence type="ECO:0000259" key="19">
    <source>
        <dbReference type="PROSITE" id="PS50902"/>
    </source>
</evidence>
<dbReference type="SUPFAM" id="SSF48264">
    <property type="entry name" value="Cytochrome P450"/>
    <property type="match status" value="1"/>
</dbReference>
<dbReference type="InterPro" id="IPR017927">
    <property type="entry name" value="FAD-bd_FR_type"/>
</dbReference>
<comment type="cofactor">
    <cofactor evidence="3">
        <name>FAD</name>
        <dbReference type="ChEBI" id="CHEBI:57692"/>
    </cofactor>
</comment>
<dbReference type="InterPro" id="IPR039261">
    <property type="entry name" value="FNR_nucleotide-bd"/>
</dbReference>
<dbReference type="InterPro" id="IPR017938">
    <property type="entry name" value="Riboflavin_synthase-like_b-brl"/>
</dbReference>
<evidence type="ECO:0000256" key="14">
    <source>
        <dbReference type="ARBA" id="ARBA00023033"/>
    </source>
</evidence>
<evidence type="ECO:0000256" key="7">
    <source>
        <dbReference type="ARBA" id="ARBA00022630"/>
    </source>
</evidence>
<evidence type="ECO:0000256" key="4">
    <source>
        <dbReference type="ARBA" id="ARBA00010018"/>
    </source>
</evidence>
<dbReference type="InterPro" id="IPR036396">
    <property type="entry name" value="Cyt_P450_sf"/>
</dbReference>
<dbReference type="InterPro" id="IPR003097">
    <property type="entry name" value="CysJ-like_FAD-binding"/>
</dbReference>
<evidence type="ECO:0000256" key="2">
    <source>
        <dbReference type="ARBA" id="ARBA00001971"/>
    </source>
</evidence>
<dbReference type="InterPro" id="IPR001433">
    <property type="entry name" value="OxRdtase_FAD/NAD-bd"/>
</dbReference>
<dbReference type="OrthoDB" id="1470350at2759"/>
<dbReference type="CDD" id="cd11068">
    <property type="entry name" value="CYP120A1"/>
    <property type="match status" value="1"/>
</dbReference>
<evidence type="ECO:0000256" key="18">
    <source>
        <dbReference type="SAM" id="MobiDB-lite"/>
    </source>
</evidence>
<dbReference type="EMBL" id="JAEVFJ010000008">
    <property type="protein sequence ID" value="KAH8103122.1"/>
    <property type="molecule type" value="Genomic_DNA"/>
</dbReference>
<dbReference type="Gene3D" id="2.40.30.10">
    <property type="entry name" value="Translation factors"/>
    <property type="match status" value="1"/>
</dbReference>
<comment type="caution">
    <text evidence="21">The sequence shown here is derived from an EMBL/GenBank/DDBJ whole genome shotgun (WGS) entry which is preliminary data.</text>
</comment>
<dbReference type="GO" id="GO:0010181">
    <property type="term" value="F:FMN binding"/>
    <property type="evidence" value="ECO:0007669"/>
    <property type="project" value="InterPro"/>
</dbReference>
<evidence type="ECO:0000256" key="10">
    <source>
        <dbReference type="ARBA" id="ARBA00022827"/>
    </source>
</evidence>
<dbReference type="InterPro" id="IPR023173">
    <property type="entry name" value="NADPH_Cyt_P450_Rdtase_alpha"/>
</dbReference>
<comment type="cofactor">
    <cofactor evidence="1">
        <name>FMN</name>
        <dbReference type="ChEBI" id="CHEBI:58210"/>
    </cofactor>
</comment>
<dbReference type="GO" id="GO:0050660">
    <property type="term" value="F:flavin adenine dinucleotide binding"/>
    <property type="evidence" value="ECO:0007669"/>
    <property type="project" value="TreeGrafter"/>
</dbReference>
<feature type="region of interest" description="Disordered" evidence="18">
    <location>
        <begin position="466"/>
        <end position="489"/>
    </location>
</feature>
<dbReference type="InterPro" id="IPR023206">
    <property type="entry name" value="Bifunctional_P450_P450_red"/>
</dbReference>
<keyword evidence="12" id="KW-0560">Oxidoreductase</keyword>
<feature type="domain" description="Flavodoxin-like" evidence="19">
    <location>
        <begin position="498"/>
        <end position="638"/>
    </location>
</feature>
<dbReference type="GO" id="GO:0003958">
    <property type="term" value="F:NADPH-hemoprotein reductase activity"/>
    <property type="evidence" value="ECO:0007669"/>
    <property type="project" value="UniProtKB-EC"/>
</dbReference>
<dbReference type="Pfam" id="PF00667">
    <property type="entry name" value="FAD_binding_1"/>
    <property type="match status" value="1"/>
</dbReference>
<keyword evidence="9 17" id="KW-0479">Metal-binding</keyword>
<dbReference type="InterPro" id="IPR029039">
    <property type="entry name" value="Flavoprotein-like_sf"/>
</dbReference>
<dbReference type="Pfam" id="PF00067">
    <property type="entry name" value="p450"/>
    <property type="match status" value="1"/>
</dbReference>
<dbReference type="PRINTS" id="PR00463">
    <property type="entry name" value="EP450I"/>
</dbReference>
<dbReference type="InterPro" id="IPR002401">
    <property type="entry name" value="Cyt_P450_E_grp-I"/>
</dbReference>
<evidence type="ECO:0000256" key="12">
    <source>
        <dbReference type="ARBA" id="ARBA00023002"/>
    </source>
</evidence>
<feature type="binding site" description="axial binding residue" evidence="17">
    <location>
        <position position="404"/>
    </location>
    <ligand>
        <name>heme</name>
        <dbReference type="ChEBI" id="CHEBI:30413"/>
    </ligand>
    <ligandPart>
        <name>Fe</name>
        <dbReference type="ChEBI" id="CHEBI:18248"/>
    </ligandPart>
</feature>
<comment type="catalytic activity">
    <reaction evidence="15">
        <text>an organic molecule + reduced [NADPH--hemoprotein reductase] + O2 = an alcohol + oxidized [NADPH--hemoprotein reductase] + H2O + H(+)</text>
        <dbReference type="Rhea" id="RHEA:17149"/>
        <dbReference type="Rhea" id="RHEA-COMP:11964"/>
        <dbReference type="Rhea" id="RHEA-COMP:11965"/>
        <dbReference type="ChEBI" id="CHEBI:15377"/>
        <dbReference type="ChEBI" id="CHEBI:15378"/>
        <dbReference type="ChEBI" id="CHEBI:15379"/>
        <dbReference type="ChEBI" id="CHEBI:30879"/>
        <dbReference type="ChEBI" id="CHEBI:57618"/>
        <dbReference type="ChEBI" id="CHEBI:58210"/>
        <dbReference type="ChEBI" id="CHEBI:142491"/>
        <dbReference type="EC" id="1.14.14.1"/>
    </reaction>
</comment>
<evidence type="ECO:0000256" key="13">
    <source>
        <dbReference type="ARBA" id="ARBA00023004"/>
    </source>
</evidence>
<dbReference type="Gene3D" id="1.20.990.10">
    <property type="entry name" value="NADPH-cytochrome p450 Reductase, Chain A, domain 3"/>
    <property type="match status" value="1"/>
</dbReference>
<dbReference type="FunFam" id="2.40.30.10:FF:000198">
    <property type="entry name" value="Bifunctional cytochrome P450/NADPH--P450 reductase"/>
    <property type="match status" value="1"/>
</dbReference>
<organism evidence="21 22">
    <name type="scientific">Cristinia sonorae</name>
    <dbReference type="NCBI Taxonomy" id="1940300"/>
    <lineage>
        <taxon>Eukaryota</taxon>
        <taxon>Fungi</taxon>
        <taxon>Dikarya</taxon>
        <taxon>Basidiomycota</taxon>
        <taxon>Agaricomycotina</taxon>
        <taxon>Agaricomycetes</taxon>
        <taxon>Agaricomycetidae</taxon>
        <taxon>Agaricales</taxon>
        <taxon>Pleurotineae</taxon>
        <taxon>Stephanosporaceae</taxon>
        <taxon>Cristinia</taxon>
    </lineage>
</organism>
<dbReference type="GO" id="GO:0020037">
    <property type="term" value="F:heme binding"/>
    <property type="evidence" value="ECO:0007669"/>
    <property type="project" value="InterPro"/>
</dbReference>
<keyword evidence="6 17" id="KW-0349">Heme</keyword>
<evidence type="ECO:0000256" key="16">
    <source>
        <dbReference type="ARBA" id="ARBA00049342"/>
    </source>
</evidence>
<evidence type="ECO:0000256" key="6">
    <source>
        <dbReference type="ARBA" id="ARBA00022617"/>
    </source>
</evidence>
<dbReference type="Pfam" id="PF00175">
    <property type="entry name" value="NAD_binding_1"/>
    <property type="match status" value="1"/>
</dbReference>
<dbReference type="Pfam" id="PF00258">
    <property type="entry name" value="Flavodoxin_1"/>
    <property type="match status" value="1"/>
</dbReference>
<evidence type="ECO:0000256" key="17">
    <source>
        <dbReference type="PIRSR" id="PIRSR000209-1"/>
    </source>
</evidence>